<evidence type="ECO:0000313" key="8">
    <source>
        <dbReference type="EMBL" id="CAB9500654.1"/>
    </source>
</evidence>
<dbReference type="Pfam" id="PF04117">
    <property type="entry name" value="Mpv17_PMP22"/>
    <property type="match status" value="1"/>
</dbReference>
<dbReference type="PROSITE" id="PS51671">
    <property type="entry name" value="ACT"/>
    <property type="match status" value="1"/>
</dbReference>
<comment type="similarity">
    <text evidence="2">Belongs to the peroxisomal membrane protein PXMP2/4 family.</text>
</comment>
<dbReference type="InterPro" id="IPR002912">
    <property type="entry name" value="ACT_dom"/>
</dbReference>
<proteinExistence type="inferred from homology"/>
<dbReference type="GO" id="GO:0016020">
    <property type="term" value="C:membrane"/>
    <property type="evidence" value="ECO:0007669"/>
    <property type="project" value="UniProtKB-SubCell"/>
</dbReference>
<dbReference type="GO" id="GO:0005737">
    <property type="term" value="C:cytoplasm"/>
    <property type="evidence" value="ECO:0007669"/>
    <property type="project" value="TreeGrafter"/>
</dbReference>
<keyword evidence="4 6" id="KW-1133">Transmembrane helix</keyword>
<keyword evidence="3 6" id="KW-0812">Transmembrane</keyword>
<evidence type="ECO:0000256" key="1">
    <source>
        <dbReference type="ARBA" id="ARBA00004141"/>
    </source>
</evidence>
<dbReference type="PANTHER" id="PTHR11266">
    <property type="entry name" value="PEROXISOMAL MEMBRANE PROTEIN 2, PXMP2 MPV17"/>
    <property type="match status" value="1"/>
</dbReference>
<dbReference type="InterPro" id="IPR007248">
    <property type="entry name" value="Mpv17_PMP22"/>
</dbReference>
<comment type="subcellular location">
    <subcellularLocation>
        <location evidence="1">Membrane</location>
        <topology evidence="1">Multi-pass membrane protein</topology>
    </subcellularLocation>
</comment>
<dbReference type="EMBL" id="CAICTM010000087">
    <property type="protein sequence ID" value="CAB9500654.1"/>
    <property type="molecule type" value="Genomic_DNA"/>
</dbReference>
<dbReference type="InterPro" id="IPR045865">
    <property type="entry name" value="ACT-like_dom_sf"/>
</dbReference>
<comment type="caution">
    <text evidence="8">The sequence shown here is derived from an EMBL/GenBank/DDBJ whole genome shotgun (WGS) entry which is preliminary data.</text>
</comment>
<evidence type="ECO:0000256" key="2">
    <source>
        <dbReference type="ARBA" id="ARBA00006824"/>
    </source>
</evidence>
<dbReference type="Gene3D" id="3.30.70.260">
    <property type="match status" value="2"/>
</dbReference>
<dbReference type="Pfam" id="PF13740">
    <property type="entry name" value="ACT_6"/>
    <property type="match status" value="2"/>
</dbReference>
<gene>
    <name evidence="8" type="ORF">SEMRO_88_G046740.1</name>
</gene>
<feature type="domain" description="ACT" evidence="7">
    <location>
        <begin position="335"/>
        <end position="415"/>
    </location>
</feature>
<protein>
    <submittedName>
        <fullName evidence="8">Mpv17 / PMP22 family</fullName>
    </submittedName>
</protein>
<evidence type="ECO:0000259" key="7">
    <source>
        <dbReference type="PROSITE" id="PS51671"/>
    </source>
</evidence>
<dbReference type="CDD" id="cd02116">
    <property type="entry name" value="ACT"/>
    <property type="match status" value="1"/>
</dbReference>
<dbReference type="OrthoDB" id="5345392at2759"/>
<keyword evidence="9" id="KW-1185">Reference proteome</keyword>
<evidence type="ECO:0000256" key="6">
    <source>
        <dbReference type="SAM" id="Phobius"/>
    </source>
</evidence>
<keyword evidence="5 6" id="KW-0472">Membrane</keyword>
<evidence type="ECO:0000256" key="3">
    <source>
        <dbReference type="ARBA" id="ARBA00022692"/>
    </source>
</evidence>
<dbReference type="SUPFAM" id="SSF55021">
    <property type="entry name" value="ACT-like"/>
    <property type="match status" value="2"/>
</dbReference>
<evidence type="ECO:0000313" key="9">
    <source>
        <dbReference type="Proteomes" id="UP001153069"/>
    </source>
</evidence>
<accession>A0A9N8DH63</accession>
<sequence>MLSTVLTKAPLWARLKSVPSEHPFAFGVVISGIKTSCSDLLVQKVIERKEQVDWKRNAAFAAFGFVYLGGVQYAIYVPFFGRLFPRTAAFVAKPFREKVKDTRGILGTAAQVFLDQAVHHPLMYFPAFYATKELVMKEKPDVGRAMSEYRQNMKEDLLALWKVWVPATFVNFFFAPMHLRIVGVAATSLVWTCILSVMRGGDVQHAEDMIGGAVTGASFTLLKEGLDERYNTSPVELDPDQGHLCISAAGKQRPGLVALLARHVASQGGNVTHSKMVRLGEEFIIQMHVAVPQDKQVDLLTSLESNPTLHEFNIQATKLNVRCYKKQAKAVIGMQIHCVGRDRPGMLAAVAERIAGKDMSIESVETQLRMHGDQREFVVDALVSSNNESDKENLTDLLNDLSKIKEELGLDTLDIRVQGCVKD</sequence>
<dbReference type="Proteomes" id="UP001153069">
    <property type="component" value="Unassembled WGS sequence"/>
</dbReference>
<feature type="transmembrane region" description="Helical" evidence="6">
    <location>
        <begin position="58"/>
        <end position="76"/>
    </location>
</feature>
<evidence type="ECO:0000256" key="4">
    <source>
        <dbReference type="ARBA" id="ARBA00022989"/>
    </source>
</evidence>
<evidence type="ECO:0000256" key="5">
    <source>
        <dbReference type="ARBA" id="ARBA00023136"/>
    </source>
</evidence>
<dbReference type="AlphaFoldDB" id="A0A9N8DH63"/>
<reference evidence="8" key="1">
    <citation type="submission" date="2020-06" db="EMBL/GenBank/DDBJ databases">
        <authorList>
            <consortium name="Plant Systems Biology data submission"/>
        </authorList>
    </citation>
    <scope>NUCLEOTIDE SEQUENCE</scope>
    <source>
        <strain evidence="8">D6</strain>
    </source>
</reference>
<name>A0A9N8DH63_9STRA</name>
<organism evidence="8 9">
    <name type="scientific">Seminavis robusta</name>
    <dbReference type="NCBI Taxonomy" id="568900"/>
    <lineage>
        <taxon>Eukaryota</taxon>
        <taxon>Sar</taxon>
        <taxon>Stramenopiles</taxon>
        <taxon>Ochrophyta</taxon>
        <taxon>Bacillariophyta</taxon>
        <taxon>Bacillariophyceae</taxon>
        <taxon>Bacillariophycidae</taxon>
        <taxon>Naviculales</taxon>
        <taxon>Naviculaceae</taxon>
        <taxon>Seminavis</taxon>
    </lineage>
</organism>
<dbReference type="PANTHER" id="PTHR11266:SF21">
    <property type="entry name" value="ACT DOMAIN-CONTAINING PROTEIN"/>
    <property type="match status" value="1"/>
</dbReference>